<dbReference type="FunFam" id="3.40.50.300:FF:000149">
    <property type="entry name" value="Nuclear valosin-containing protein-like"/>
    <property type="match status" value="1"/>
</dbReference>
<dbReference type="GO" id="GO:0005778">
    <property type="term" value="C:peroxisomal membrane"/>
    <property type="evidence" value="ECO:0007669"/>
    <property type="project" value="TreeGrafter"/>
</dbReference>
<organism evidence="21 22">
    <name type="scientific">Cyberlindnera fabianii</name>
    <name type="common">Yeast</name>
    <name type="synonym">Hansenula fabianii</name>
    <dbReference type="NCBI Taxonomy" id="36022"/>
    <lineage>
        <taxon>Eukaryota</taxon>
        <taxon>Fungi</taxon>
        <taxon>Dikarya</taxon>
        <taxon>Ascomycota</taxon>
        <taxon>Saccharomycotina</taxon>
        <taxon>Saccharomycetes</taxon>
        <taxon>Phaffomycetales</taxon>
        <taxon>Phaffomycetaceae</taxon>
        <taxon>Cyberlindnera</taxon>
    </lineage>
</organism>
<feature type="compositionally biased region" description="Low complexity" evidence="19">
    <location>
        <begin position="1859"/>
        <end position="1874"/>
    </location>
</feature>
<dbReference type="STRING" id="36022.A0A1V2LCK8"/>
<evidence type="ECO:0000256" key="16">
    <source>
        <dbReference type="ARBA" id="ARBA00032509"/>
    </source>
</evidence>
<keyword evidence="7" id="KW-0963">Cytoplasm</keyword>
<feature type="region of interest" description="Disordered" evidence="19">
    <location>
        <begin position="1859"/>
        <end position="1883"/>
    </location>
</feature>
<dbReference type="PANTHER" id="PTHR23077:SF12">
    <property type="entry name" value="PEROXISOMAL ATPASE PEX1"/>
    <property type="match status" value="1"/>
</dbReference>
<feature type="domain" description="AAA+ ATPase" evidence="20">
    <location>
        <begin position="456"/>
        <end position="591"/>
    </location>
</feature>
<dbReference type="Pfam" id="PF17862">
    <property type="entry name" value="AAA_lid_3"/>
    <property type="match status" value="1"/>
</dbReference>
<feature type="compositionally biased region" description="Low complexity" evidence="19">
    <location>
        <begin position="1458"/>
        <end position="1487"/>
    </location>
</feature>
<dbReference type="InterPro" id="IPR003593">
    <property type="entry name" value="AAA+_ATPase"/>
</dbReference>
<evidence type="ECO:0000256" key="19">
    <source>
        <dbReference type="SAM" id="MobiDB-lite"/>
    </source>
</evidence>
<evidence type="ECO:0000313" key="22">
    <source>
        <dbReference type="Proteomes" id="UP000189513"/>
    </source>
</evidence>
<feature type="compositionally biased region" description="Polar residues" evidence="19">
    <location>
        <begin position="1352"/>
        <end position="1366"/>
    </location>
</feature>
<evidence type="ECO:0000256" key="9">
    <source>
        <dbReference type="ARBA" id="ARBA00022741"/>
    </source>
</evidence>
<dbReference type="Pfam" id="PF00004">
    <property type="entry name" value="AAA"/>
    <property type="match status" value="2"/>
</dbReference>
<protein>
    <recommendedName>
        <fullName evidence="17">Peroxisomal ATPase PEX1</fullName>
    </recommendedName>
    <alternativeName>
        <fullName evidence="16">Peroxin-1</fullName>
    </alternativeName>
</protein>
<dbReference type="Gene3D" id="6.10.250.2990">
    <property type="match status" value="1"/>
</dbReference>
<keyword evidence="11" id="KW-0067">ATP-binding</keyword>
<evidence type="ECO:0000256" key="2">
    <source>
        <dbReference type="ARBA" id="ARBA00004186"/>
    </source>
</evidence>
<dbReference type="SUPFAM" id="SSF54585">
    <property type="entry name" value="Cdc48 domain 2-like"/>
    <property type="match status" value="1"/>
</dbReference>
<feature type="compositionally biased region" description="Polar residues" evidence="19">
    <location>
        <begin position="1322"/>
        <end position="1333"/>
    </location>
</feature>
<comment type="similarity">
    <text evidence="4">Belongs to the AAA ATPase family.</text>
</comment>
<feature type="compositionally biased region" description="Polar residues" evidence="19">
    <location>
        <begin position="1772"/>
        <end position="1781"/>
    </location>
</feature>
<keyword evidence="14" id="KW-0206">Cytoskeleton</keyword>
<feature type="domain" description="AAA+ ATPase" evidence="20">
    <location>
        <begin position="728"/>
        <end position="863"/>
    </location>
</feature>
<feature type="region of interest" description="Disordered" evidence="19">
    <location>
        <begin position="1952"/>
        <end position="1978"/>
    </location>
</feature>
<dbReference type="InterPro" id="IPR005635">
    <property type="entry name" value="Inner_centromere_prot_ARK-bd"/>
</dbReference>
<evidence type="ECO:0000256" key="10">
    <source>
        <dbReference type="ARBA" id="ARBA00022801"/>
    </source>
</evidence>
<dbReference type="InterPro" id="IPR003959">
    <property type="entry name" value="ATPase_AAA_core"/>
</dbReference>
<evidence type="ECO:0000256" key="11">
    <source>
        <dbReference type="ARBA" id="ARBA00022840"/>
    </source>
</evidence>
<feature type="compositionally biased region" description="Polar residues" evidence="19">
    <location>
        <begin position="1587"/>
        <end position="1610"/>
    </location>
</feature>
<evidence type="ECO:0000256" key="18">
    <source>
        <dbReference type="ARBA" id="ARBA00048778"/>
    </source>
</evidence>
<feature type="compositionally biased region" description="Basic and acidic residues" evidence="19">
    <location>
        <begin position="1670"/>
        <end position="1684"/>
    </location>
</feature>
<keyword evidence="22" id="KW-1185">Reference proteome</keyword>
<evidence type="ECO:0000256" key="15">
    <source>
        <dbReference type="ARBA" id="ARBA00023242"/>
    </source>
</evidence>
<keyword evidence="8" id="KW-0962">Peroxisome biogenesis</keyword>
<dbReference type="Gene3D" id="1.10.8.60">
    <property type="match status" value="2"/>
</dbReference>
<comment type="subcellular location">
    <subcellularLocation>
        <location evidence="2">Cytoplasm</location>
        <location evidence="2">Cytoskeleton</location>
        <location evidence="2">Spindle</location>
    </subcellularLocation>
    <subcellularLocation>
        <location evidence="3">Membrane</location>
    </subcellularLocation>
    <subcellularLocation>
        <location evidence="1">Nucleus</location>
    </subcellularLocation>
</comment>
<dbReference type="SUPFAM" id="SSF50692">
    <property type="entry name" value="ADC-like"/>
    <property type="match status" value="1"/>
</dbReference>
<feature type="region of interest" description="Disordered" evidence="19">
    <location>
        <begin position="1315"/>
        <end position="1549"/>
    </location>
</feature>
<comment type="catalytic activity">
    <reaction evidence="18">
        <text>ATP + H2O = ADP + phosphate + H(+)</text>
        <dbReference type="Rhea" id="RHEA:13065"/>
        <dbReference type="ChEBI" id="CHEBI:15377"/>
        <dbReference type="ChEBI" id="CHEBI:15378"/>
        <dbReference type="ChEBI" id="CHEBI:30616"/>
        <dbReference type="ChEBI" id="CHEBI:43474"/>
        <dbReference type="ChEBI" id="CHEBI:456216"/>
    </reaction>
    <physiologicalReaction direction="left-to-right" evidence="18">
        <dbReference type="Rhea" id="RHEA:13066"/>
    </physiologicalReaction>
</comment>
<evidence type="ECO:0000256" key="3">
    <source>
        <dbReference type="ARBA" id="ARBA00004370"/>
    </source>
</evidence>
<dbReference type="GO" id="GO:0005829">
    <property type="term" value="C:cytosol"/>
    <property type="evidence" value="ECO:0007669"/>
    <property type="project" value="TreeGrafter"/>
</dbReference>
<feature type="compositionally biased region" description="Low complexity" evidence="19">
    <location>
        <begin position="1511"/>
        <end position="1539"/>
    </location>
</feature>
<dbReference type="Pfam" id="PF09262">
    <property type="entry name" value="PEX-1N"/>
    <property type="match status" value="1"/>
</dbReference>
<evidence type="ECO:0000256" key="8">
    <source>
        <dbReference type="ARBA" id="ARBA00022593"/>
    </source>
</evidence>
<keyword evidence="9" id="KW-0547">Nucleotide-binding</keyword>
<feature type="compositionally biased region" description="Polar residues" evidence="19">
    <location>
        <begin position="1952"/>
        <end position="1968"/>
    </location>
</feature>
<feature type="region of interest" description="Disordered" evidence="19">
    <location>
        <begin position="170"/>
        <end position="194"/>
    </location>
</feature>
<dbReference type="GO" id="GO:0016558">
    <property type="term" value="P:protein import into peroxisome matrix"/>
    <property type="evidence" value="ECO:0007669"/>
    <property type="project" value="TreeGrafter"/>
</dbReference>
<keyword evidence="10" id="KW-0378">Hydrolase</keyword>
<keyword evidence="12" id="KW-0653">Protein transport</keyword>
<evidence type="ECO:0000256" key="13">
    <source>
        <dbReference type="ARBA" id="ARBA00023136"/>
    </source>
</evidence>
<name>A0A1V2LCK8_CYBFA</name>
<sequence length="1978" mass="218275">MDQKNVPVVYTPRRDNFVGIPTHLSDLLFGSDIRVQDVVVELRWRNRRQDPVQTAHAGWSGQPTEKEITINPTFASAINLQEKTKVDISVHIDIPMASSVEVEPLTPSDWEIVELHAGAIESQVTSQTRVVDTGGHLILYPSETVHATLKVLKIDGPAKVCRLGPDTELHVAPKTRRTQRKKSQSVRSVSHGRPASEFAPSVLLRGVSQPHKMASALSDNGYEVSANFDEVIYSLKAAHYVNVSIVPGPETVKDKEVDEKAKMITRKVAAKLTHDPSLHGHVVLSRLLSIALGVEDSLGYLVNVEKAATPISPKNITFTIHPFTTESKAQNQDQLKMSASQAQAEKEAKRVKNQEIKQAFSTEFFDIGLDKTCWTKGTILPVMKGIPSGAVMQFNGKSLTILPDESSKVSFEIGEEILIPRSQIPTTLKINNNESTEKPIGLDDTLKKAERALKRGRVGGLVFGPAGSGKSLFISEISKRLFNRGVHVLKIELNDYARESGPNIKEKIDLWLRQCSWYSPSLLVLEGLEDLFPAESENADSTQTRQLTEYFIQSVAKVTKSRNLTVLASARSKEAVNGNLFSSHCIEESFNLRAPSKDVRQAILEHYMDKYGLSLTKEFDASQMSLETEGYLPSDLKVLVDRIYHEAVYQEMEKGEIEQSQSFSVSNSLFTKAASNYVPSNLRGVKLQKSSTSWVDIGGLTEAKSVLLETLEWPTKYAPIFKAATLRLRSGILLYGYPGCGKTLLASAVAGQCGLNFISVKGPEILNKYIGASEQSVRELFERAQAAKPCILFFDEFDSIAPKRGHDSTGVTDRVVNQMLTQMDGAEGLDGVYVLAATSRPDLIDSALLRPGRLDKSVICDMPNFEDRLDILKSITRKMELADEVDLQEVAKQTEGFSGADLQALGYNAYLGAVHEKLEKDKLEAEGVSQTEQPDVHEFFQVPLNQMKLNTKMKPHERTKMLRQIEPLFENLQKSVTVGLSKETDHAKTKGSSVAIRQQDFIEALKDTKPSISVSEKVKLGGIYNKFVSGRDGNMQDGTSSTDGQTSQRRFRGDLHIAASSQTRNTQYTIAHKMSLWSISAAKKRDDEVPGTSKWIRKELRTLHELMISNTEQFAYSVASEFTWIDEQMEEIFNATEEDQAVQLMSPHKSASKSPMRELDINALRLSPIRFEKQSTKPSSPVIKSSLHINSPVRVIPASKPTETETQTQTQPQPQPQLQPQLDLPVKKSYNPFLEAPKPTHAPLKLVSPTKPEAVTASHVVQAPRIYSPDEHHAPVKDSEVNKLVADPEEDQDNYDASLDDNSFQAIRTKIRKSLAKRTGTERPNTTGENSYKSADDESRPSSLAAHPGSFPSLNATQRNPDSSGTIKVPLNDETSNKKKSTASNTPPPSKRESQGFALLPPRDPLTVKSAKKTESKSRLSLFDDDFNISPSKEEKSTSPPALKKSLYPSLSVDYTNPSTATSIPSPSIKSTASSATSKAAKKIPSPTKLKEPSLVPLKAKLASPQRSDIPSNETNSSKSPSKPNSPSKPKSPTKAASPQKAVQSPISNLFASVNSTLKKARSKFMKETGKILTEGTDYKDLAPLSPSKTGPTTKENAHSVISHTTATTKSAEEIVSAPDQKTDDYEMEDDDPNADDDDNLKRLSMKFSPVKSAYGVLRREMNESPVKTDAAEAKEKSSTEVKKPQQPRNLTRMSLAKPEDNQHTRKSRGNGLASMPLEAKNKPARPKSLVGQQSVVPVKRKSQTDEENRVLNRPSTNQAYRKIGSKIVAPSVSQSKQAQQDAKRRRTAEQLQSVLQKRASRVSQTQSQLPQGQEHEIPRPVKQTSKYTGTTNQTLMKTAVLQHARLNNDGKMANPFQSGGSSSFQSNAGFSKSNPPVTPAASTLPLPEIFSESDDDEEGSVLKDWANSPELKNILLNQQHVDPDKVFGPIAPLQMDEIFHSSHNVARLRNRGSSAQWTRDGLTTQEVESYKKRTYKR</sequence>
<feature type="compositionally biased region" description="Basic residues" evidence="19">
    <location>
        <begin position="173"/>
        <end position="184"/>
    </location>
</feature>
<evidence type="ECO:0000256" key="7">
    <source>
        <dbReference type="ARBA" id="ARBA00022490"/>
    </source>
</evidence>
<feature type="region of interest" description="Disordered" evidence="19">
    <location>
        <begin position="1200"/>
        <end position="1220"/>
    </location>
</feature>
<comment type="similarity">
    <text evidence="5">Belongs to the INCENP family.</text>
</comment>
<feature type="compositionally biased region" description="Acidic residues" evidence="19">
    <location>
        <begin position="1626"/>
        <end position="1639"/>
    </location>
</feature>
<dbReference type="InterPro" id="IPR015342">
    <property type="entry name" value="PEX1-N_C-lobe"/>
</dbReference>
<keyword evidence="13" id="KW-0472">Membrane</keyword>
<dbReference type="CDD" id="cd19526">
    <property type="entry name" value="RecA-like_PEX1_r2"/>
    <property type="match status" value="1"/>
</dbReference>
<evidence type="ECO:0000256" key="1">
    <source>
        <dbReference type="ARBA" id="ARBA00004123"/>
    </source>
</evidence>
<evidence type="ECO:0000256" key="4">
    <source>
        <dbReference type="ARBA" id="ARBA00006914"/>
    </source>
</evidence>
<dbReference type="EMBL" id="MPUK01000001">
    <property type="protein sequence ID" value="ONH69530.1"/>
    <property type="molecule type" value="Genomic_DNA"/>
</dbReference>
<evidence type="ECO:0000256" key="5">
    <source>
        <dbReference type="ARBA" id="ARBA00010042"/>
    </source>
</evidence>
<dbReference type="PROSITE" id="PS00674">
    <property type="entry name" value="AAA"/>
    <property type="match status" value="1"/>
</dbReference>
<dbReference type="GO" id="GO:0016887">
    <property type="term" value="F:ATP hydrolysis activity"/>
    <property type="evidence" value="ECO:0007669"/>
    <property type="project" value="InterPro"/>
</dbReference>
<evidence type="ECO:0000256" key="6">
    <source>
        <dbReference type="ARBA" id="ARBA00022448"/>
    </source>
</evidence>
<gene>
    <name evidence="21" type="ORF">BON22_0174</name>
</gene>
<dbReference type="VEuPathDB" id="FungiDB:BON22_0174"/>
<feature type="compositionally biased region" description="Low complexity" evidence="19">
    <location>
        <begin position="1204"/>
        <end position="1220"/>
    </location>
</feature>
<dbReference type="Gene3D" id="3.40.50.300">
    <property type="entry name" value="P-loop containing nucleotide triphosphate hydrolases"/>
    <property type="match status" value="2"/>
</dbReference>
<dbReference type="InterPro" id="IPR050168">
    <property type="entry name" value="AAA_ATPase_domain"/>
</dbReference>
<feature type="compositionally biased region" description="Polar residues" evidence="19">
    <location>
        <begin position="1790"/>
        <end position="1812"/>
    </location>
</feature>
<dbReference type="GO" id="GO:0005819">
    <property type="term" value="C:spindle"/>
    <property type="evidence" value="ECO:0007669"/>
    <property type="project" value="UniProtKB-SubCell"/>
</dbReference>
<dbReference type="Proteomes" id="UP000189513">
    <property type="component" value="Unassembled WGS sequence"/>
</dbReference>
<evidence type="ECO:0000259" key="20">
    <source>
        <dbReference type="SMART" id="SM00382"/>
    </source>
</evidence>
<evidence type="ECO:0000256" key="14">
    <source>
        <dbReference type="ARBA" id="ARBA00023212"/>
    </source>
</evidence>
<evidence type="ECO:0000256" key="12">
    <source>
        <dbReference type="ARBA" id="ARBA00022927"/>
    </source>
</evidence>
<dbReference type="Pfam" id="PF03941">
    <property type="entry name" value="INCENP_ARK-bind"/>
    <property type="match status" value="1"/>
</dbReference>
<dbReference type="SMART" id="SM00382">
    <property type="entry name" value="AAA"/>
    <property type="match status" value="2"/>
</dbReference>
<keyword evidence="15" id="KW-0539">Nucleus</keyword>
<dbReference type="InterPro" id="IPR027417">
    <property type="entry name" value="P-loop_NTPase"/>
</dbReference>
<feature type="region of interest" description="Disordered" evidence="19">
    <location>
        <begin position="1031"/>
        <end position="1052"/>
    </location>
</feature>
<feature type="region of interest" description="Disordered" evidence="19">
    <location>
        <begin position="1573"/>
        <end position="1827"/>
    </location>
</feature>
<accession>A0A1V2LCK8</accession>
<dbReference type="InterPro" id="IPR041569">
    <property type="entry name" value="AAA_lid_3"/>
</dbReference>
<evidence type="ECO:0000313" key="21">
    <source>
        <dbReference type="EMBL" id="ONH69530.1"/>
    </source>
</evidence>
<dbReference type="PANTHER" id="PTHR23077">
    <property type="entry name" value="AAA-FAMILY ATPASE"/>
    <property type="match status" value="1"/>
</dbReference>
<keyword evidence="6" id="KW-0813">Transport</keyword>
<evidence type="ECO:0000256" key="17">
    <source>
        <dbReference type="ARBA" id="ARBA00034532"/>
    </source>
</evidence>
<comment type="caution">
    <text evidence="21">The sequence shown here is derived from an EMBL/GenBank/DDBJ whole genome shotgun (WGS) entry which is preliminary data.</text>
</comment>
<dbReference type="GO" id="GO:0005634">
    <property type="term" value="C:nucleus"/>
    <property type="evidence" value="ECO:0007669"/>
    <property type="project" value="UniProtKB-SubCell"/>
</dbReference>
<dbReference type="SUPFAM" id="SSF52540">
    <property type="entry name" value="P-loop containing nucleoside triphosphate hydrolases"/>
    <property type="match status" value="2"/>
</dbReference>
<proteinExistence type="inferred from homology"/>
<dbReference type="Gene3D" id="3.10.330.10">
    <property type="match status" value="1"/>
</dbReference>
<dbReference type="InterPro" id="IPR003960">
    <property type="entry name" value="ATPase_AAA_CS"/>
</dbReference>
<feature type="compositionally biased region" description="Polar residues" evidence="19">
    <location>
        <begin position="1036"/>
        <end position="1048"/>
    </location>
</feature>
<dbReference type="GO" id="GO:0005524">
    <property type="term" value="F:ATP binding"/>
    <property type="evidence" value="ECO:0007669"/>
    <property type="project" value="UniProtKB-KW"/>
</dbReference>
<dbReference type="InterPro" id="IPR029067">
    <property type="entry name" value="CDC48_domain_2-like_sf"/>
</dbReference>
<dbReference type="InterPro" id="IPR009010">
    <property type="entry name" value="Asp_de-COase-like_dom_sf"/>
</dbReference>
<reference evidence="22" key="1">
    <citation type="journal article" date="2017" name="Genome Announc.">
        <title>Genome sequences of Cyberlindnera fabianii 65, Pichia kudriavzevii 129, and Saccharomyces cerevisiae 131 isolated from fermented masau fruits in Zimbabwe.</title>
        <authorList>
            <person name="van Rijswijck I.M.H."/>
            <person name="Derks M.F.L."/>
            <person name="Abee T."/>
            <person name="de Ridder D."/>
            <person name="Smid E.J."/>
        </authorList>
    </citation>
    <scope>NUCLEOTIDE SEQUENCE [LARGE SCALE GENOMIC DNA]</scope>
    <source>
        <strain evidence="22">65</strain>
    </source>
</reference>